<name>A0ACA9KI17_9GLOM</name>
<gene>
    <name evidence="1" type="ORF">SCALOS_LOCUS2181</name>
</gene>
<keyword evidence="2" id="KW-1185">Reference proteome</keyword>
<organism evidence="1 2">
    <name type="scientific">Scutellospora calospora</name>
    <dbReference type="NCBI Taxonomy" id="85575"/>
    <lineage>
        <taxon>Eukaryota</taxon>
        <taxon>Fungi</taxon>
        <taxon>Fungi incertae sedis</taxon>
        <taxon>Mucoromycota</taxon>
        <taxon>Glomeromycotina</taxon>
        <taxon>Glomeromycetes</taxon>
        <taxon>Diversisporales</taxon>
        <taxon>Gigasporaceae</taxon>
        <taxon>Scutellospora</taxon>
    </lineage>
</organism>
<evidence type="ECO:0000313" key="2">
    <source>
        <dbReference type="Proteomes" id="UP000789860"/>
    </source>
</evidence>
<proteinExistence type="predicted"/>
<accession>A0ACA9KI17</accession>
<feature type="non-terminal residue" evidence="1">
    <location>
        <position position="51"/>
    </location>
</feature>
<dbReference type="Proteomes" id="UP000789860">
    <property type="component" value="Unassembled WGS sequence"/>
</dbReference>
<sequence>MENYTNMVEFDNDMFIDDGEESEEADADYISDTKNLDDLLQYNDKDLEIEE</sequence>
<protein>
    <submittedName>
        <fullName evidence="1">1832_t:CDS:1</fullName>
    </submittedName>
</protein>
<dbReference type="EMBL" id="CAJVPM010001845">
    <property type="protein sequence ID" value="CAG8474889.1"/>
    <property type="molecule type" value="Genomic_DNA"/>
</dbReference>
<reference evidence="1" key="1">
    <citation type="submission" date="2021-06" db="EMBL/GenBank/DDBJ databases">
        <authorList>
            <person name="Kallberg Y."/>
            <person name="Tangrot J."/>
            <person name="Rosling A."/>
        </authorList>
    </citation>
    <scope>NUCLEOTIDE SEQUENCE</scope>
    <source>
        <strain evidence="1">AU212A</strain>
    </source>
</reference>
<comment type="caution">
    <text evidence="1">The sequence shown here is derived from an EMBL/GenBank/DDBJ whole genome shotgun (WGS) entry which is preliminary data.</text>
</comment>
<evidence type="ECO:0000313" key="1">
    <source>
        <dbReference type="EMBL" id="CAG8474889.1"/>
    </source>
</evidence>